<feature type="compositionally biased region" description="Acidic residues" evidence="2">
    <location>
        <begin position="982"/>
        <end position="1005"/>
    </location>
</feature>
<feature type="region of interest" description="Disordered" evidence="2">
    <location>
        <begin position="801"/>
        <end position="841"/>
    </location>
</feature>
<feature type="compositionally biased region" description="Polar residues" evidence="2">
    <location>
        <begin position="173"/>
        <end position="185"/>
    </location>
</feature>
<feature type="region of interest" description="Disordered" evidence="2">
    <location>
        <begin position="671"/>
        <end position="779"/>
    </location>
</feature>
<feature type="compositionally biased region" description="Polar residues" evidence="2">
    <location>
        <begin position="1020"/>
        <end position="1034"/>
    </location>
</feature>
<evidence type="ECO:0000256" key="2">
    <source>
        <dbReference type="SAM" id="MobiDB-lite"/>
    </source>
</evidence>
<feature type="compositionally biased region" description="Polar residues" evidence="2">
    <location>
        <begin position="893"/>
        <end position="906"/>
    </location>
</feature>
<feature type="compositionally biased region" description="Polar residues" evidence="2">
    <location>
        <begin position="671"/>
        <end position="680"/>
    </location>
</feature>
<feature type="compositionally biased region" description="Polar residues" evidence="2">
    <location>
        <begin position="811"/>
        <end position="824"/>
    </location>
</feature>
<keyword evidence="1" id="KW-0175">Coiled coil</keyword>
<organism evidence="3 4">
    <name type="scientific">Apodospora peruviana</name>
    <dbReference type="NCBI Taxonomy" id="516989"/>
    <lineage>
        <taxon>Eukaryota</taxon>
        <taxon>Fungi</taxon>
        <taxon>Dikarya</taxon>
        <taxon>Ascomycota</taxon>
        <taxon>Pezizomycotina</taxon>
        <taxon>Sordariomycetes</taxon>
        <taxon>Sordariomycetidae</taxon>
        <taxon>Sordariales</taxon>
        <taxon>Lasiosphaeriaceae</taxon>
        <taxon>Apodospora</taxon>
    </lineage>
</organism>
<name>A0AAE0MAX4_9PEZI</name>
<accession>A0AAE0MAX4</accession>
<feature type="compositionally biased region" description="Acidic residues" evidence="2">
    <location>
        <begin position="924"/>
        <end position="946"/>
    </location>
</feature>
<feature type="compositionally biased region" description="Acidic residues" evidence="2">
    <location>
        <begin position="880"/>
        <end position="892"/>
    </location>
</feature>
<dbReference type="EMBL" id="JAUEDM010000002">
    <property type="protein sequence ID" value="KAK3325802.1"/>
    <property type="molecule type" value="Genomic_DNA"/>
</dbReference>
<evidence type="ECO:0000256" key="1">
    <source>
        <dbReference type="SAM" id="Coils"/>
    </source>
</evidence>
<sequence>MAATPLDAIDPSNSFVFDIYNDGQALRDVAPVLPGGPCNYTDQSLPRCGCRRFWSRLSPGGALQDSFSSGLVEICMCSHHACFHEDIQSGNLLPTAVGQVAGQENQKPKANREPLSPVQDLPSFYMPSNPITSADLEMLNFQGSVSGYNLEGSNPLHIEDEAGSKQDSPMPDTLNSWGNLIQSQPGGRPLLPSFPPQCVLPSQPPSTASSSQAGYLRPFAGKGLQTLSGGSALRHEARQPEQGAEEEALTALQDAVQGGRDSSTILVRDVTTKAGQSQDHSASRMRNDTLDMLSDTVKGHEKRIDRLENTSFSVAGHEECHDKHEHLDIRVTELESRVEEVEKILNDTSSITSSRRTVQADATADDATASVASVSTNTTILASNRAEIYSQLEELRAQVNQLHAASLPSYTKPWELEVVYLPFPLKGIWMEAREFPPQRQLTGSNADEWTQMPNTVSRSTPDPQSQKFTEWAGQSLESSWLLPRAFAAGRIIDQRLRSRGFIKSVLVRGPDARSIQLAIHNAFGDIFRIAAGPSSRSALHPGSPLSEFLGLRQSWVPLRKIHKDSRLRFLAPAEMATPALWDFTFLVSSVVMKASGVHRLYVTQPEAYLQDQPIAYHAFESGWSWQKLRELTRVYPDSQSSIGDVPEADAMEECWTWNDRFDEVPSANTSAISLRQSNQEKLSRRSSSSLSQQFYTGAQSPILSNSPGMIRAQSPLIQRERKGSRPPQVRTGSLPPVAPFVPSPSQSRRRISSHATGSTPYERRSSPFVTRPNPRLPMQNTALAPISTSAALISKRRLGTRSPSLIPRNTPHWSRTSMSRSTSPAIFAGQPGYHDERTSSRRATPAYYATPHSDALPEHNAYQRAGSRGPINMPLANGYDPDDDDDMDDFEDQGSSTDPYDSQMTDDVNEGLAAKAPSAQNESFDSDIDVYEDDDEDELDEVDTDGGNDPAAWHGFGLGQVSVIQSEHPRPEDIPWAGIEDLMSDGENVDPDSPEIEIHEDEDIDLADRGDGDDTVAKSRASSEAPSEYSSKPQQGMWPVAATLMDAQTSVQAPNKSSAMVGRDASMGFRIHEDGETQIGRQRRGGRSDVH</sequence>
<dbReference type="Proteomes" id="UP001283341">
    <property type="component" value="Unassembled WGS sequence"/>
</dbReference>
<feature type="compositionally biased region" description="Polar residues" evidence="2">
    <location>
        <begin position="694"/>
        <end position="707"/>
    </location>
</feature>
<reference evidence="3" key="2">
    <citation type="submission" date="2023-06" db="EMBL/GenBank/DDBJ databases">
        <authorList>
            <consortium name="Lawrence Berkeley National Laboratory"/>
            <person name="Haridas S."/>
            <person name="Hensen N."/>
            <person name="Bonometti L."/>
            <person name="Westerberg I."/>
            <person name="Brannstrom I.O."/>
            <person name="Guillou S."/>
            <person name="Cros-Aarteil S."/>
            <person name="Calhoun S."/>
            <person name="Kuo A."/>
            <person name="Mondo S."/>
            <person name="Pangilinan J."/>
            <person name="Riley R."/>
            <person name="Labutti K."/>
            <person name="Andreopoulos B."/>
            <person name="Lipzen A."/>
            <person name="Chen C."/>
            <person name="Yanf M."/>
            <person name="Daum C."/>
            <person name="Ng V."/>
            <person name="Clum A."/>
            <person name="Steindorff A."/>
            <person name="Ohm R."/>
            <person name="Martin F."/>
            <person name="Silar P."/>
            <person name="Natvig D."/>
            <person name="Lalanne C."/>
            <person name="Gautier V."/>
            <person name="Ament-Velasquez S.L."/>
            <person name="Kruys A."/>
            <person name="Hutchinson M.I."/>
            <person name="Powell A.J."/>
            <person name="Barry K."/>
            <person name="Miller A.N."/>
            <person name="Grigoriev I.V."/>
            <person name="Debuchy R."/>
            <person name="Gladieux P."/>
            <person name="Thoren M.H."/>
            <person name="Johannesson H."/>
        </authorList>
    </citation>
    <scope>NUCLEOTIDE SEQUENCE</scope>
    <source>
        <strain evidence="3">CBS 118394</strain>
    </source>
</reference>
<reference evidence="3" key="1">
    <citation type="journal article" date="2023" name="Mol. Phylogenet. Evol.">
        <title>Genome-scale phylogeny and comparative genomics of the fungal order Sordariales.</title>
        <authorList>
            <person name="Hensen N."/>
            <person name="Bonometti L."/>
            <person name="Westerberg I."/>
            <person name="Brannstrom I.O."/>
            <person name="Guillou S."/>
            <person name="Cros-Aarteil S."/>
            <person name="Calhoun S."/>
            <person name="Haridas S."/>
            <person name="Kuo A."/>
            <person name="Mondo S."/>
            <person name="Pangilinan J."/>
            <person name="Riley R."/>
            <person name="LaButti K."/>
            <person name="Andreopoulos B."/>
            <person name="Lipzen A."/>
            <person name="Chen C."/>
            <person name="Yan M."/>
            <person name="Daum C."/>
            <person name="Ng V."/>
            <person name="Clum A."/>
            <person name="Steindorff A."/>
            <person name="Ohm R.A."/>
            <person name="Martin F."/>
            <person name="Silar P."/>
            <person name="Natvig D.O."/>
            <person name="Lalanne C."/>
            <person name="Gautier V."/>
            <person name="Ament-Velasquez S.L."/>
            <person name="Kruys A."/>
            <person name="Hutchinson M.I."/>
            <person name="Powell A.J."/>
            <person name="Barry K."/>
            <person name="Miller A.N."/>
            <person name="Grigoriev I.V."/>
            <person name="Debuchy R."/>
            <person name="Gladieux P."/>
            <person name="Hiltunen Thoren M."/>
            <person name="Johannesson H."/>
        </authorList>
    </citation>
    <scope>NUCLEOTIDE SEQUENCE</scope>
    <source>
        <strain evidence="3">CBS 118394</strain>
    </source>
</reference>
<keyword evidence="4" id="KW-1185">Reference proteome</keyword>
<evidence type="ECO:0000313" key="3">
    <source>
        <dbReference type="EMBL" id="KAK3325802.1"/>
    </source>
</evidence>
<protein>
    <submittedName>
        <fullName evidence="3">Uncharacterized protein</fullName>
    </submittedName>
</protein>
<feature type="region of interest" description="Disordered" evidence="2">
    <location>
        <begin position="864"/>
        <end position="951"/>
    </location>
</feature>
<feature type="region of interest" description="Disordered" evidence="2">
    <location>
        <begin position="1068"/>
        <end position="1091"/>
    </location>
</feature>
<proteinExistence type="predicted"/>
<evidence type="ECO:0000313" key="4">
    <source>
        <dbReference type="Proteomes" id="UP001283341"/>
    </source>
</evidence>
<feature type="region of interest" description="Disordered" evidence="2">
    <location>
        <begin position="154"/>
        <end position="192"/>
    </location>
</feature>
<comment type="caution">
    <text evidence="3">The sequence shown here is derived from an EMBL/GenBank/DDBJ whole genome shotgun (WGS) entry which is preliminary data.</text>
</comment>
<feature type="coiled-coil region" evidence="1">
    <location>
        <begin position="290"/>
        <end position="344"/>
    </location>
</feature>
<feature type="region of interest" description="Disordered" evidence="2">
    <location>
        <begin position="970"/>
        <end position="1038"/>
    </location>
</feature>
<feature type="compositionally biased region" description="Basic and acidic residues" evidence="2">
    <location>
        <begin position="1006"/>
        <end position="1017"/>
    </location>
</feature>
<dbReference type="AlphaFoldDB" id="A0AAE0MAX4"/>
<gene>
    <name evidence="3" type="ORF">B0H66DRAFT_138973</name>
</gene>